<accession>A0AAE0QS84</accession>
<proteinExistence type="predicted"/>
<dbReference type="Proteomes" id="UP001274896">
    <property type="component" value="Unassembled WGS sequence"/>
</dbReference>
<sequence>MQAYCSCSKAAGTNGMVSIYQVVQGRNSGEPRDRVMGGQGSLMHVRSEGEDTFVNLELEAVEKQIRIRIRQSFIAKLSAPRMGPTQVSFTLAPGYHGAWKQQQQQTGARSWTRTSPPPPPPVFEILTWNHFAPLLEMECDTVIIKDSIVRHVRATTAKGKVRTHCFPGARVLDVAAQVPAVLNKNIRAVVHHAGTNGTRLRQTVILK</sequence>
<evidence type="ECO:0000313" key="2">
    <source>
        <dbReference type="Proteomes" id="UP001274896"/>
    </source>
</evidence>
<evidence type="ECO:0000313" key="1">
    <source>
        <dbReference type="EMBL" id="KAK3531073.1"/>
    </source>
</evidence>
<reference evidence="1" key="1">
    <citation type="submission" date="2023-06" db="EMBL/GenBank/DDBJ databases">
        <title>Male Hemibagrus guttatus genome.</title>
        <authorList>
            <person name="Bian C."/>
        </authorList>
    </citation>
    <scope>NUCLEOTIDE SEQUENCE</scope>
    <source>
        <strain evidence="1">Male_cb2023</strain>
        <tissue evidence="1">Muscle</tissue>
    </source>
</reference>
<dbReference type="AlphaFoldDB" id="A0AAE0QS84"/>
<comment type="caution">
    <text evidence="1">The sequence shown here is derived from an EMBL/GenBank/DDBJ whole genome shotgun (WGS) entry which is preliminary data.</text>
</comment>
<organism evidence="1 2">
    <name type="scientific">Hemibagrus guttatus</name>
    <dbReference type="NCBI Taxonomy" id="175788"/>
    <lineage>
        <taxon>Eukaryota</taxon>
        <taxon>Metazoa</taxon>
        <taxon>Chordata</taxon>
        <taxon>Craniata</taxon>
        <taxon>Vertebrata</taxon>
        <taxon>Euteleostomi</taxon>
        <taxon>Actinopterygii</taxon>
        <taxon>Neopterygii</taxon>
        <taxon>Teleostei</taxon>
        <taxon>Ostariophysi</taxon>
        <taxon>Siluriformes</taxon>
        <taxon>Bagridae</taxon>
        <taxon>Hemibagrus</taxon>
    </lineage>
</organism>
<gene>
    <name evidence="1" type="ORF">QTP70_009450</name>
</gene>
<name>A0AAE0QS84_9TELE</name>
<dbReference type="Gene3D" id="3.40.50.12690">
    <property type="match status" value="1"/>
</dbReference>
<dbReference type="EMBL" id="JAUCMX010000011">
    <property type="protein sequence ID" value="KAK3531073.1"/>
    <property type="molecule type" value="Genomic_DNA"/>
</dbReference>
<keyword evidence="2" id="KW-1185">Reference proteome</keyword>
<protein>
    <submittedName>
        <fullName evidence="1">Uncharacterized protein</fullName>
    </submittedName>
</protein>